<dbReference type="Pfam" id="PF04542">
    <property type="entry name" value="Sigma70_r2"/>
    <property type="match status" value="1"/>
</dbReference>
<evidence type="ECO:0000259" key="6">
    <source>
        <dbReference type="Pfam" id="PF08281"/>
    </source>
</evidence>
<dbReference type="InterPro" id="IPR007627">
    <property type="entry name" value="RNA_pol_sigma70_r2"/>
</dbReference>
<evidence type="ECO:0000256" key="4">
    <source>
        <dbReference type="ARBA" id="ARBA00023163"/>
    </source>
</evidence>
<dbReference type="InterPro" id="IPR039425">
    <property type="entry name" value="RNA_pol_sigma-70-like"/>
</dbReference>
<dbReference type="CDD" id="cd06171">
    <property type="entry name" value="Sigma70_r4"/>
    <property type="match status" value="1"/>
</dbReference>
<dbReference type="InterPro" id="IPR014284">
    <property type="entry name" value="RNA_pol_sigma-70_dom"/>
</dbReference>
<dbReference type="KEGG" id="cfus:CYFUS_003644"/>
<dbReference type="Proteomes" id="UP000217257">
    <property type="component" value="Chromosome"/>
</dbReference>
<dbReference type="Gene3D" id="1.10.10.10">
    <property type="entry name" value="Winged helix-like DNA-binding domain superfamily/Winged helix DNA-binding domain"/>
    <property type="match status" value="1"/>
</dbReference>
<gene>
    <name evidence="7" type="ORF">CYFUS_003644</name>
</gene>
<organism evidence="7 8">
    <name type="scientific">Cystobacter fuscus</name>
    <dbReference type="NCBI Taxonomy" id="43"/>
    <lineage>
        <taxon>Bacteria</taxon>
        <taxon>Pseudomonadati</taxon>
        <taxon>Myxococcota</taxon>
        <taxon>Myxococcia</taxon>
        <taxon>Myxococcales</taxon>
        <taxon>Cystobacterineae</taxon>
        <taxon>Archangiaceae</taxon>
        <taxon>Cystobacter</taxon>
    </lineage>
</organism>
<proteinExistence type="inferred from homology"/>
<dbReference type="InterPro" id="IPR013325">
    <property type="entry name" value="RNA_pol_sigma_r2"/>
</dbReference>
<comment type="similarity">
    <text evidence="1">Belongs to the sigma-70 factor family. ECF subfamily.</text>
</comment>
<protein>
    <submittedName>
        <fullName evidence="7">RNA polymerase sigma-E factor</fullName>
    </submittedName>
</protein>
<dbReference type="PANTHER" id="PTHR43133:SF64">
    <property type="entry name" value="ECF SIGMA FACTOR"/>
    <property type="match status" value="1"/>
</dbReference>
<dbReference type="GO" id="GO:0003677">
    <property type="term" value="F:DNA binding"/>
    <property type="evidence" value="ECO:0007669"/>
    <property type="project" value="InterPro"/>
</dbReference>
<dbReference type="Pfam" id="PF08281">
    <property type="entry name" value="Sigma70_r4_2"/>
    <property type="match status" value="1"/>
</dbReference>
<dbReference type="SUPFAM" id="SSF88659">
    <property type="entry name" value="Sigma3 and sigma4 domains of RNA polymerase sigma factors"/>
    <property type="match status" value="1"/>
</dbReference>
<dbReference type="InterPro" id="IPR013249">
    <property type="entry name" value="RNA_pol_sigma70_r4_t2"/>
</dbReference>
<keyword evidence="4" id="KW-0804">Transcription</keyword>
<dbReference type="PANTHER" id="PTHR43133">
    <property type="entry name" value="RNA POLYMERASE ECF-TYPE SIGMA FACTO"/>
    <property type="match status" value="1"/>
</dbReference>
<dbReference type="SUPFAM" id="SSF88946">
    <property type="entry name" value="Sigma2 domain of RNA polymerase sigma factors"/>
    <property type="match status" value="1"/>
</dbReference>
<dbReference type="RefSeq" id="WP_095986416.1">
    <property type="nucleotide sequence ID" value="NZ_CP022098.1"/>
</dbReference>
<dbReference type="AlphaFoldDB" id="A0A250J4A6"/>
<keyword evidence="2" id="KW-0805">Transcription regulation</keyword>
<name>A0A250J4A6_9BACT</name>
<evidence type="ECO:0000256" key="2">
    <source>
        <dbReference type="ARBA" id="ARBA00023015"/>
    </source>
</evidence>
<evidence type="ECO:0000256" key="1">
    <source>
        <dbReference type="ARBA" id="ARBA00010641"/>
    </source>
</evidence>
<dbReference type="NCBIfam" id="TIGR02937">
    <property type="entry name" value="sigma70-ECF"/>
    <property type="match status" value="1"/>
</dbReference>
<feature type="domain" description="RNA polymerase sigma-70 region 2" evidence="5">
    <location>
        <begin position="29"/>
        <end position="90"/>
    </location>
</feature>
<dbReference type="Gene3D" id="1.10.1740.10">
    <property type="match status" value="1"/>
</dbReference>
<dbReference type="GO" id="GO:0016987">
    <property type="term" value="F:sigma factor activity"/>
    <property type="evidence" value="ECO:0007669"/>
    <property type="project" value="UniProtKB-KW"/>
</dbReference>
<keyword evidence="3" id="KW-0731">Sigma factor</keyword>
<accession>A0A250J4A6</accession>
<dbReference type="EMBL" id="CP022098">
    <property type="protein sequence ID" value="ATB38211.1"/>
    <property type="molecule type" value="Genomic_DNA"/>
</dbReference>
<dbReference type="GO" id="GO:0006352">
    <property type="term" value="P:DNA-templated transcription initiation"/>
    <property type="evidence" value="ECO:0007669"/>
    <property type="project" value="InterPro"/>
</dbReference>
<evidence type="ECO:0000313" key="7">
    <source>
        <dbReference type="EMBL" id="ATB38211.1"/>
    </source>
</evidence>
<evidence type="ECO:0000313" key="8">
    <source>
        <dbReference type="Proteomes" id="UP000217257"/>
    </source>
</evidence>
<evidence type="ECO:0000256" key="3">
    <source>
        <dbReference type="ARBA" id="ARBA00023082"/>
    </source>
</evidence>
<dbReference type="InterPro" id="IPR013324">
    <property type="entry name" value="RNA_pol_sigma_r3/r4-like"/>
</dbReference>
<feature type="domain" description="RNA polymerase sigma factor 70 region 4 type 2" evidence="6">
    <location>
        <begin position="121"/>
        <end position="172"/>
    </location>
</feature>
<reference evidence="7 8" key="1">
    <citation type="submission" date="2017-06" db="EMBL/GenBank/DDBJ databases">
        <title>Sequencing and comparative analysis of myxobacterial genomes.</title>
        <authorList>
            <person name="Rupp O."/>
            <person name="Goesmann A."/>
            <person name="Sogaard-Andersen L."/>
        </authorList>
    </citation>
    <scope>NUCLEOTIDE SEQUENCE [LARGE SCALE GENOMIC DNA]</scope>
    <source>
        <strain evidence="7 8">DSM 52655</strain>
    </source>
</reference>
<sequence length="183" mass="20433">MKDTAVIQETPGGERGLALDFDALVLGEQAALLRLARRLVWEGEEARDLVQSALADAYEKRHSLRDPRAGPAWLRRILVSRAMGHLRRRRVWHVLREALDLGPSAPPSPEESFTGAERWHAFGRALRTLPAQQATAFSLRYLEGLDLDAIADAMNITRGTVRIHLYRALQKLKAADALRGDTP</sequence>
<dbReference type="InterPro" id="IPR036388">
    <property type="entry name" value="WH-like_DNA-bd_sf"/>
</dbReference>
<evidence type="ECO:0000259" key="5">
    <source>
        <dbReference type="Pfam" id="PF04542"/>
    </source>
</evidence>